<dbReference type="Proteomes" id="UP001174888">
    <property type="component" value="Unassembled WGS sequence"/>
</dbReference>
<sequence>MSKNVYEMLKTVPYNNVSLLADIVTEEMQEQKFKIYDIAIMSEYLSYLIDVIGGNNPQYTLKDLRERELTKDKQEAFNKIIIKSINKYHEKY</sequence>
<dbReference type="EMBL" id="NBEB01000108">
    <property type="protein sequence ID" value="OQQ81663.1"/>
    <property type="molecule type" value="Genomic_DNA"/>
</dbReference>
<evidence type="ECO:0000313" key="3">
    <source>
        <dbReference type="Proteomes" id="UP000192638"/>
    </source>
</evidence>
<reference evidence="2 3" key="1">
    <citation type="submission" date="2017-03" db="EMBL/GenBank/DDBJ databases">
        <title>Phylogenomics and comparative genomics of Lactobacillus salivarius, a mammalian gut commensal.</title>
        <authorList>
            <person name="Harris H.M."/>
        </authorList>
    </citation>
    <scope>NUCLEOTIDE SEQUENCE [LARGE SCALE GENOMIC DNA]</scope>
    <source>
        <strain evidence="2 3">LMG 14477</strain>
    </source>
</reference>
<gene>
    <name evidence="2" type="ORF">B6U60_09825</name>
    <name evidence="1" type="ORF">QYC35_05710</name>
</gene>
<reference evidence="1" key="2">
    <citation type="submission" date="2023-07" db="EMBL/GenBank/DDBJ databases">
        <title>Complete genome sequence of Ligilactobacillus salivarius SRCM217594 isolated from Gallus gallus domesticus feces.</title>
        <authorList>
            <person name="Yang H.-G."/>
            <person name="Ryu M.-S."/>
            <person name="Ha G.-S."/>
            <person name="Yang H.-J."/>
            <person name="Jeong D.-Y."/>
        </authorList>
    </citation>
    <scope>NUCLEOTIDE SEQUENCE</scope>
    <source>
        <strain evidence="1">SRCM217594</strain>
    </source>
</reference>
<name>A0A1V9QMH8_9LACO</name>
<dbReference type="EMBL" id="JAUIQT010000001">
    <property type="protein sequence ID" value="MDN4833732.1"/>
    <property type="molecule type" value="Genomic_DNA"/>
</dbReference>
<evidence type="ECO:0000313" key="2">
    <source>
        <dbReference type="EMBL" id="OQQ81663.1"/>
    </source>
</evidence>
<dbReference type="Proteomes" id="UP000192638">
    <property type="component" value="Unassembled WGS sequence"/>
</dbReference>
<dbReference type="AlphaFoldDB" id="A0A1V9QMH8"/>
<evidence type="ECO:0000313" key="1">
    <source>
        <dbReference type="EMBL" id="MDN4833732.1"/>
    </source>
</evidence>
<accession>A0A1V9QMH8</accession>
<proteinExistence type="predicted"/>
<organism evidence="2 3">
    <name type="scientific">Ligilactobacillus salivarius</name>
    <dbReference type="NCBI Taxonomy" id="1624"/>
    <lineage>
        <taxon>Bacteria</taxon>
        <taxon>Bacillati</taxon>
        <taxon>Bacillota</taxon>
        <taxon>Bacilli</taxon>
        <taxon>Lactobacillales</taxon>
        <taxon>Lactobacillaceae</taxon>
        <taxon>Ligilactobacillus</taxon>
    </lineage>
</organism>
<protein>
    <submittedName>
        <fullName evidence="2">Uncharacterized protein</fullName>
    </submittedName>
</protein>
<comment type="caution">
    <text evidence="2">The sequence shown here is derived from an EMBL/GenBank/DDBJ whole genome shotgun (WGS) entry which is preliminary data.</text>
</comment>
<dbReference type="RefSeq" id="WP_081531154.1">
    <property type="nucleotide sequence ID" value="NZ_JAUIQT010000001.1"/>
</dbReference>